<dbReference type="RefSeq" id="WP_007106311.1">
    <property type="nucleotide sequence ID" value="NZ_BAER01000113.1"/>
</dbReference>
<reference evidence="2" key="1">
    <citation type="journal article" date="2014" name="Environ. Microbiol.">
        <title>Comparative genomics of the marine bacterial genus Glaciecola reveals the high degree of genomic diversity and genomic characteristic for cold adaptation.</title>
        <authorList>
            <person name="Qin Q.L."/>
            <person name="Xie B.B."/>
            <person name="Yu Y."/>
            <person name="Shu Y.L."/>
            <person name="Rong J.C."/>
            <person name="Zhang Y.J."/>
            <person name="Zhao D.L."/>
            <person name="Chen X.L."/>
            <person name="Zhang X.Y."/>
            <person name="Chen B."/>
            <person name="Zhou B.C."/>
            <person name="Zhang Y.Z."/>
        </authorList>
    </citation>
    <scope>NUCLEOTIDE SEQUENCE [LARGE SCALE GENOMIC DNA]</scope>
    <source>
        <strain evidence="2">LMG 21857</strain>
    </source>
</reference>
<dbReference type="OrthoDB" id="5810117at2"/>
<accession>K6ZEM9</accession>
<evidence type="ECO:0000313" key="1">
    <source>
        <dbReference type="EMBL" id="GAC34546.1"/>
    </source>
</evidence>
<proteinExistence type="predicted"/>
<protein>
    <submittedName>
        <fullName evidence="1">Uncharacterized protein</fullName>
    </submittedName>
</protein>
<organism evidence="1 2">
    <name type="scientific">Paraglaciecola polaris LMG 21857</name>
    <dbReference type="NCBI Taxonomy" id="1129793"/>
    <lineage>
        <taxon>Bacteria</taxon>
        <taxon>Pseudomonadati</taxon>
        <taxon>Pseudomonadota</taxon>
        <taxon>Gammaproteobacteria</taxon>
        <taxon>Alteromonadales</taxon>
        <taxon>Alteromonadaceae</taxon>
        <taxon>Paraglaciecola</taxon>
    </lineage>
</organism>
<dbReference type="STRING" id="1129793.GPLA_3661"/>
<dbReference type="AlphaFoldDB" id="K6ZEM9"/>
<name>K6ZEM9_9ALTE</name>
<comment type="caution">
    <text evidence="1">The sequence shown here is derived from an EMBL/GenBank/DDBJ whole genome shotgun (WGS) entry which is preliminary data.</text>
</comment>
<dbReference type="EMBL" id="BAER01000113">
    <property type="protein sequence ID" value="GAC34546.1"/>
    <property type="molecule type" value="Genomic_DNA"/>
</dbReference>
<gene>
    <name evidence="1" type="ORF">GPLA_3661</name>
</gene>
<sequence length="367" mass="41624">MKPPIVLVIHGMGTHVTGDVIKEVKTGLNASASFLGLQNFALDTHFDFEEYNYSEYFDEQRKAQGDFFKALGKVIPFSSRFLQELFQFQAKLADDSFFYTHWLDVITYGVLDTIRITAMLRLKEKLLTLLRDAANDAEGKRDVIVVAHSLGTAMTHDVLTSLYLRPDEPDDDEKIRYINHPLSGLWMVANVSRMTQILTRYLDPNHSIVRDDSANSAGVAKIYYPIYNQFDPFTVFKRYLVEPVYGDLIRTNSLRFIKHTDGSKTVNPHSLTEYFSNPEVGAEFLYQHTMLQITPAMRQAAKVKYLTTTIDGELKDAVKEILAKIKALSNTVNASNDLLSLISCSMQLFLFVKELKDLYATSSKQGA</sequence>
<keyword evidence="2" id="KW-1185">Reference proteome</keyword>
<evidence type="ECO:0000313" key="2">
    <source>
        <dbReference type="Proteomes" id="UP000006322"/>
    </source>
</evidence>
<dbReference type="Proteomes" id="UP000006322">
    <property type="component" value="Unassembled WGS sequence"/>
</dbReference>